<keyword evidence="2" id="KW-0813">Transport</keyword>
<name>A0ABQ4UHD3_9HYPH</name>
<dbReference type="EMBL" id="BPRC01000017">
    <property type="protein sequence ID" value="GJE66734.1"/>
    <property type="molecule type" value="Genomic_DNA"/>
</dbReference>
<reference evidence="6" key="1">
    <citation type="journal article" date="2021" name="Front. Microbiol.">
        <title>Comprehensive Comparative Genomics and Phenotyping of Methylobacterium Species.</title>
        <authorList>
            <person name="Alessa O."/>
            <person name="Ogura Y."/>
            <person name="Fujitani Y."/>
            <person name="Takami H."/>
            <person name="Hayashi T."/>
            <person name="Sahin N."/>
            <person name="Tani A."/>
        </authorList>
    </citation>
    <scope>NUCLEOTIDE SEQUENCE</scope>
    <source>
        <strain evidence="6">NBRC 15686</strain>
    </source>
</reference>
<organism evidence="6 7">
    <name type="scientific">Methylorubrum aminovorans</name>
    <dbReference type="NCBI Taxonomy" id="269069"/>
    <lineage>
        <taxon>Bacteria</taxon>
        <taxon>Pseudomonadati</taxon>
        <taxon>Pseudomonadota</taxon>
        <taxon>Alphaproteobacteria</taxon>
        <taxon>Hyphomicrobiales</taxon>
        <taxon>Methylobacteriaceae</taxon>
        <taxon>Methylorubrum</taxon>
    </lineage>
</organism>
<dbReference type="InterPro" id="IPR000709">
    <property type="entry name" value="Leu_Ile_Val-bd"/>
</dbReference>
<evidence type="ECO:0000313" key="6">
    <source>
        <dbReference type="EMBL" id="GJE66734.1"/>
    </source>
</evidence>
<protein>
    <submittedName>
        <fullName evidence="6">Leucine-, isoleucine-, valine-, threonine-, and alanine-binding protein</fullName>
    </submittedName>
</protein>
<gene>
    <name evidence="6" type="primary">braC</name>
    <name evidence="6" type="ORF">LNAOJCKE_3955</name>
</gene>
<evidence type="ECO:0000256" key="3">
    <source>
        <dbReference type="ARBA" id="ARBA00022729"/>
    </source>
</evidence>
<keyword evidence="3" id="KW-0732">Signal</keyword>
<evidence type="ECO:0000313" key="7">
    <source>
        <dbReference type="Proteomes" id="UP001055039"/>
    </source>
</evidence>
<keyword evidence="4" id="KW-0029">Amino-acid transport</keyword>
<evidence type="ECO:0000259" key="5">
    <source>
        <dbReference type="Pfam" id="PF13458"/>
    </source>
</evidence>
<evidence type="ECO:0000256" key="2">
    <source>
        <dbReference type="ARBA" id="ARBA00022448"/>
    </source>
</evidence>
<dbReference type="PANTHER" id="PTHR47151:SF2">
    <property type="entry name" value="AMINO ACID BINDING PROTEIN"/>
    <property type="match status" value="1"/>
</dbReference>
<dbReference type="Gene3D" id="3.40.50.2300">
    <property type="match status" value="2"/>
</dbReference>
<evidence type="ECO:0000256" key="1">
    <source>
        <dbReference type="ARBA" id="ARBA00010062"/>
    </source>
</evidence>
<accession>A0ABQ4UHD3</accession>
<proteinExistence type="inferred from homology"/>
<sequence>MAAGWGRGVMKRSAWAILLTVALAGPLAAAEPLKIGLAAPLSGPDAGFGQGARLGAEQAVAEINRAGGVLGRKLQLVVQDDAADPKQAAAVARRFAASGVRFVIGPLTSGASAAASTVFEEAGIVSVTPGATWAPLTRRGAGLLFRLSGSDAQQGALGGTLLAERFRGKSVAIVHDKTSFGRGLADEAARALKARGGGERLFEGVSRDDRETSALVAKLRALGIEAIYFGGLSVPAASLIRTMREAGLTTVVIGSDGLLDKEFSQVPGAEGTLMTVPAAPPRLPEPKGTRTPRGPEADLFAGPAYAAVEVVRQGIEAARSAEPARVAAALHGGAPLRTVLGEVAFDAGGDLVKPPFTVFAWRRLPDGRLDFAGNEVSP</sequence>
<dbReference type="InterPro" id="IPR028081">
    <property type="entry name" value="Leu-bd"/>
</dbReference>
<dbReference type="InterPro" id="IPR028082">
    <property type="entry name" value="Peripla_BP_I"/>
</dbReference>
<dbReference type="SUPFAM" id="SSF53822">
    <property type="entry name" value="Periplasmic binding protein-like I"/>
    <property type="match status" value="1"/>
</dbReference>
<comment type="similarity">
    <text evidence="1">Belongs to the leucine-binding protein family.</text>
</comment>
<dbReference type="Pfam" id="PF13458">
    <property type="entry name" value="Peripla_BP_6"/>
    <property type="match status" value="1"/>
</dbReference>
<dbReference type="PANTHER" id="PTHR47151">
    <property type="entry name" value="LEU/ILE/VAL-BINDING ABC TRANSPORTER SUBUNIT"/>
    <property type="match status" value="1"/>
</dbReference>
<reference evidence="6" key="2">
    <citation type="submission" date="2021-08" db="EMBL/GenBank/DDBJ databases">
        <authorList>
            <person name="Tani A."/>
            <person name="Ola A."/>
            <person name="Ogura Y."/>
            <person name="Katsura K."/>
            <person name="Hayashi T."/>
        </authorList>
    </citation>
    <scope>NUCLEOTIDE SEQUENCE</scope>
    <source>
        <strain evidence="6">NBRC 15686</strain>
    </source>
</reference>
<dbReference type="PRINTS" id="PR00337">
    <property type="entry name" value="LEUILEVALBP"/>
</dbReference>
<feature type="domain" description="Leucine-binding protein" evidence="5">
    <location>
        <begin position="32"/>
        <end position="358"/>
    </location>
</feature>
<keyword evidence="7" id="KW-1185">Reference proteome</keyword>
<comment type="caution">
    <text evidence="6">The sequence shown here is derived from an EMBL/GenBank/DDBJ whole genome shotgun (WGS) entry which is preliminary data.</text>
</comment>
<dbReference type="Proteomes" id="UP001055039">
    <property type="component" value="Unassembled WGS sequence"/>
</dbReference>
<dbReference type="CDD" id="cd06342">
    <property type="entry name" value="PBP1_ABC_LIVBP-like"/>
    <property type="match status" value="1"/>
</dbReference>
<evidence type="ECO:0000256" key="4">
    <source>
        <dbReference type="ARBA" id="ARBA00022970"/>
    </source>
</evidence>